<feature type="region of interest" description="Disordered" evidence="1">
    <location>
        <begin position="308"/>
        <end position="332"/>
    </location>
</feature>
<reference evidence="2 3" key="1">
    <citation type="submission" date="2020-02" db="EMBL/GenBank/DDBJ databases">
        <authorList>
            <person name="Ma Q."/>
            <person name="Huang Y."/>
            <person name="Song X."/>
            <person name="Pei D."/>
        </authorList>
    </citation>
    <scope>NUCLEOTIDE SEQUENCE [LARGE SCALE GENOMIC DNA]</scope>
    <source>
        <strain evidence="2">Sxm20200214</strain>
        <tissue evidence="2">Leaf</tissue>
    </source>
</reference>
<name>A0A8X7NX52_BRACI</name>
<feature type="compositionally biased region" description="Basic residues" evidence="1">
    <location>
        <begin position="321"/>
        <end position="332"/>
    </location>
</feature>
<feature type="compositionally biased region" description="Basic and acidic residues" evidence="1">
    <location>
        <begin position="309"/>
        <end position="318"/>
    </location>
</feature>
<gene>
    <name evidence="2" type="ORF">Bca52824_090802</name>
</gene>
<protein>
    <submittedName>
        <fullName evidence="2">Uncharacterized protein</fullName>
    </submittedName>
</protein>
<evidence type="ECO:0000256" key="1">
    <source>
        <dbReference type="SAM" id="MobiDB-lite"/>
    </source>
</evidence>
<accession>A0A8X7NX52</accession>
<organism evidence="2 3">
    <name type="scientific">Brassica carinata</name>
    <name type="common">Ethiopian mustard</name>
    <name type="synonym">Abyssinian cabbage</name>
    <dbReference type="NCBI Taxonomy" id="52824"/>
    <lineage>
        <taxon>Eukaryota</taxon>
        <taxon>Viridiplantae</taxon>
        <taxon>Streptophyta</taxon>
        <taxon>Embryophyta</taxon>
        <taxon>Tracheophyta</taxon>
        <taxon>Spermatophyta</taxon>
        <taxon>Magnoliopsida</taxon>
        <taxon>eudicotyledons</taxon>
        <taxon>Gunneridae</taxon>
        <taxon>Pentapetalae</taxon>
        <taxon>rosids</taxon>
        <taxon>malvids</taxon>
        <taxon>Brassicales</taxon>
        <taxon>Brassicaceae</taxon>
        <taxon>Brassiceae</taxon>
        <taxon>Brassica</taxon>
    </lineage>
</organism>
<sequence>MKKMCDYKIDDLKELDFIKKIVERVDFTLTKIASKDKNSPETSKGEASNLTDVHHLNEMIHSSRTLEALQLERSYYQGFMVGSAWKDAVISSMHSSSPSFRISHPGNPLQFRGYNWPLPVTAVCMCNTLLKVVLYLFFTAVVTKGFGLNHPGISRFEKPSRVLAIESNQPPQQRVDTPLFVSSQNDQYHTNQVQNSSSRHVASTSTPKRSLLAFAPPDNPLGVVADDTSSTIVVASNVATDTSTSPVEAKPATPPVTTTTTASLNAETPLVFGSSTNLVTLSAPKSNSLTNEVEGNISGSTFAALDTGSRFEKGEISQRTRGGRLTKPTKKS</sequence>
<evidence type="ECO:0000313" key="3">
    <source>
        <dbReference type="Proteomes" id="UP000886595"/>
    </source>
</evidence>
<evidence type="ECO:0000313" key="2">
    <source>
        <dbReference type="EMBL" id="KAG2240312.1"/>
    </source>
</evidence>
<dbReference type="Proteomes" id="UP000886595">
    <property type="component" value="Unassembled WGS sequence"/>
</dbReference>
<comment type="caution">
    <text evidence="2">The sequence shown here is derived from an EMBL/GenBank/DDBJ whole genome shotgun (WGS) entry which is preliminary data.</text>
</comment>
<dbReference type="EMBL" id="JAAMPC010001582">
    <property type="protein sequence ID" value="KAG2240312.1"/>
    <property type="molecule type" value="Genomic_DNA"/>
</dbReference>
<keyword evidence="3" id="KW-1185">Reference proteome</keyword>
<dbReference type="AlphaFoldDB" id="A0A8X7NX52"/>
<proteinExistence type="predicted"/>
<dbReference type="OrthoDB" id="1134575at2759"/>